<dbReference type="Proteomes" id="UP000251205">
    <property type="component" value="Unassembled WGS sequence"/>
</dbReference>
<protein>
    <recommendedName>
        <fullName evidence="6">Phage tail protein</fullName>
    </recommendedName>
</protein>
<dbReference type="RefSeq" id="WP_112340882.1">
    <property type="nucleotide sequence ID" value="NZ_QMKK01000022.1"/>
</dbReference>
<feature type="compositionally biased region" description="Basic residues" evidence="1">
    <location>
        <begin position="242"/>
        <end position="252"/>
    </location>
</feature>
<feature type="compositionally biased region" description="Basic and acidic residues" evidence="1">
    <location>
        <begin position="206"/>
        <end position="223"/>
    </location>
</feature>
<feature type="domain" description="Baseplate hub protein gp44/GpP-like C-terminal" evidence="2">
    <location>
        <begin position="238"/>
        <end position="320"/>
    </location>
</feature>
<feature type="region of interest" description="Disordered" evidence="1">
    <location>
        <begin position="319"/>
        <end position="346"/>
    </location>
</feature>
<feature type="domain" description="Baseplate hub protein gp44/GpP-like second" evidence="3">
    <location>
        <begin position="85"/>
        <end position="164"/>
    </location>
</feature>
<dbReference type="InterPro" id="IPR026276">
    <property type="entry name" value="Baseplate_GpP"/>
</dbReference>
<dbReference type="InterPro" id="IPR053981">
    <property type="entry name" value="Gp44/GpP-like_2nd"/>
</dbReference>
<dbReference type="Gene3D" id="2.30.300.10">
    <property type="entry name" value="Baseplate protein-like domain - beta roll fold"/>
    <property type="match status" value="1"/>
</dbReference>
<proteinExistence type="predicted"/>
<evidence type="ECO:0000313" key="4">
    <source>
        <dbReference type="EMBL" id="RAX42396.1"/>
    </source>
</evidence>
<reference evidence="4 5" key="1">
    <citation type="submission" date="2018-06" db="EMBL/GenBank/DDBJ databases">
        <title>Whole Genome Sequence of an efficient microsymbiont, Rhizobium tropici.</title>
        <authorList>
            <person name="Srinivasan R."/>
            <person name="Singh H.V."/>
            <person name="Srivastava R."/>
            <person name="Kumari B."/>
            <person name="Radhakrishna A."/>
        </authorList>
    </citation>
    <scope>NUCLEOTIDE SEQUENCE [LARGE SCALE GENOMIC DNA]</scope>
    <source>
        <strain evidence="4 5">IGFRI Rhizo-19</strain>
    </source>
</reference>
<feature type="region of interest" description="Disordered" evidence="1">
    <location>
        <begin position="200"/>
        <end position="262"/>
    </location>
</feature>
<accession>A0A329YG99</accession>
<dbReference type="InterPro" id="IPR023399">
    <property type="entry name" value="Baseplate-like_2-layer_sand"/>
</dbReference>
<dbReference type="Gene3D" id="3.30.1920.10">
    <property type="entry name" value="Baseplate protein-like domains - 2 layer sandwich fold"/>
    <property type="match status" value="1"/>
</dbReference>
<dbReference type="InterPro" id="IPR053982">
    <property type="entry name" value="Gp44/GpP-like_C"/>
</dbReference>
<dbReference type="SUPFAM" id="SSF69279">
    <property type="entry name" value="Phage tail proteins"/>
    <property type="match status" value="2"/>
</dbReference>
<evidence type="ECO:0000313" key="5">
    <source>
        <dbReference type="Proteomes" id="UP000251205"/>
    </source>
</evidence>
<organism evidence="4 5">
    <name type="scientific">Rhizobium tropici</name>
    <dbReference type="NCBI Taxonomy" id="398"/>
    <lineage>
        <taxon>Bacteria</taxon>
        <taxon>Pseudomonadati</taxon>
        <taxon>Pseudomonadota</taxon>
        <taxon>Alphaproteobacteria</taxon>
        <taxon>Hyphomicrobiales</taxon>
        <taxon>Rhizobiaceae</taxon>
        <taxon>Rhizobium/Agrobacterium group</taxon>
        <taxon>Rhizobium</taxon>
    </lineage>
</organism>
<evidence type="ECO:0000259" key="3">
    <source>
        <dbReference type="Pfam" id="PF22255"/>
    </source>
</evidence>
<dbReference type="Pfam" id="PF21929">
    <property type="entry name" value="GpP_4th"/>
    <property type="match status" value="1"/>
</dbReference>
<dbReference type="AlphaFoldDB" id="A0A329YG99"/>
<comment type="caution">
    <text evidence="4">The sequence shown here is derived from an EMBL/GenBank/DDBJ whole genome shotgun (WGS) entry which is preliminary data.</text>
</comment>
<dbReference type="Pfam" id="PF22255">
    <property type="entry name" value="Gp44-like_2nd"/>
    <property type="match status" value="1"/>
</dbReference>
<feature type="compositionally biased region" description="Basic and acidic residues" evidence="1">
    <location>
        <begin position="231"/>
        <end position="241"/>
    </location>
</feature>
<dbReference type="PIRSF" id="PIRSF004440">
    <property type="entry name" value="GpP"/>
    <property type="match status" value="1"/>
</dbReference>
<sequence>MFETVLIEGLPPHKEITIKLSAEEAARTATIDVVPVGNGVPVVPDQPTKITATGDLVLTGYVRDVEPSHDADSRSLSVSIVSRTVDAVECSADHKTGEIMDKSLADIARELDDNGIGIEDDGGLPIEPRHKLRVGESLFQSVERRARGRGVLIYDTPKGKLKLATKPEGTHSGSLIFGVNVEKASSHLTGRHRYSEVKVRGQSSDGVDKQQLRAEAKAKDKGVSRRRVLILRHEGETTTDRMKKRAGWHSKRGAGNGTTASITVTGWRDGAGKIWSPNWLVQVSDPWIGIDGLMLIKGVTLHQGDDGTTADLELCDPRALGGENPRGKSAKVYSAPLANDVDFEEQ</sequence>
<dbReference type="Gene3D" id="3.55.50.10">
    <property type="entry name" value="Baseplate protein-like domains"/>
    <property type="match status" value="1"/>
</dbReference>
<evidence type="ECO:0000259" key="2">
    <source>
        <dbReference type="Pfam" id="PF21929"/>
    </source>
</evidence>
<dbReference type="EMBL" id="QMKK01000022">
    <property type="protein sequence ID" value="RAX42396.1"/>
    <property type="molecule type" value="Genomic_DNA"/>
</dbReference>
<evidence type="ECO:0008006" key="6">
    <source>
        <dbReference type="Google" id="ProtNLM"/>
    </source>
</evidence>
<dbReference type="OrthoDB" id="9016931at2"/>
<gene>
    <name evidence="4" type="ORF">DQ393_06020</name>
</gene>
<name>A0A329YG99_RHITR</name>
<evidence type="ECO:0000256" key="1">
    <source>
        <dbReference type="SAM" id="MobiDB-lite"/>
    </source>
</evidence>